<dbReference type="Gene3D" id="2.60.120.10">
    <property type="entry name" value="Jelly Rolls"/>
    <property type="match status" value="1"/>
</dbReference>
<dbReference type="InterPro" id="IPR011051">
    <property type="entry name" value="RmlC_Cupin_sf"/>
</dbReference>
<dbReference type="RefSeq" id="WP_243550362.1">
    <property type="nucleotide sequence ID" value="NZ_CP094532.1"/>
</dbReference>
<dbReference type="InterPro" id="IPR014710">
    <property type="entry name" value="RmlC-like_jellyroll"/>
</dbReference>
<proteinExistence type="predicted"/>
<protein>
    <submittedName>
        <fullName evidence="2">WxcM-like domain-containing protein</fullName>
    </submittedName>
</protein>
<dbReference type="Proteomes" id="UP000831460">
    <property type="component" value="Chromosome"/>
</dbReference>
<name>A0ABY4BTN2_9FLAO</name>
<organism evidence="2 3">
    <name type="scientific">Chryseobacterium suipulveris</name>
    <dbReference type="NCBI Taxonomy" id="2929800"/>
    <lineage>
        <taxon>Bacteria</taxon>
        <taxon>Pseudomonadati</taxon>
        <taxon>Bacteroidota</taxon>
        <taxon>Flavobacteriia</taxon>
        <taxon>Flavobacteriales</taxon>
        <taxon>Weeksellaceae</taxon>
        <taxon>Chryseobacterium group</taxon>
        <taxon>Chryseobacterium</taxon>
    </lineage>
</organism>
<accession>A0ABY4BTN2</accession>
<dbReference type="EMBL" id="CP094532">
    <property type="protein sequence ID" value="UOE41552.1"/>
    <property type="molecule type" value="Genomic_DNA"/>
</dbReference>
<evidence type="ECO:0000313" key="2">
    <source>
        <dbReference type="EMBL" id="UOE41552.1"/>
    </source>
</evidence>
<reference evidence="2 3" key="1">
    <citation type="submission" date="2022-03" db="EMBL/GenBank/DDBJ databases">
        <title>Chryseobacterium sp. isolated from particulate matters in swine house.</title>
        <authorList>
            <person name="Won M."/>
            <person name="Kim S.-J."/>
            <person name="Kwon S.-W."/>
        </authorList>
    </citation>
    <scope>NUCLEOTIDE SEQUENCE [LARGE SCALE GENOMIC DNA]</scope>
    <source>
        <strain evidence="2 3">SC2-2</strain>
    </source>
</reference>
<evidence type="ECO:0000259" key="1">
    <source>
        <dbReference type="Pfam" id="PF05523"/>
    </source>
</evidence>
<feature type="domain" description="Sugar 3,4-ketoisomerase QdtA cupin" evidence="1">
    <location>
        <begin position="5"/>
        <end position="122"/>
    </location>
</feature>
<dbReference type="Pfam" id="PF05523">
    <property type="entry name" value="FdtA"/>
    <property type="match status" value="1"/>
</dbReference>
<gene>
    <name evidence="2" type="ORF">MTP09_02615</name>
</gene>
<evidence type="ECO:0000313" key="3">
    <source>
        <dbReference type="Proteomes" id="UP000831460"/>
    </source>
</evidence>
<keyword evidence="3" id="KW-1185">Reference proteome</keyword>
<dbReference type="InterPro" id="IPR008894">
    <property type="entry name" value="QdtA_cupin_dom"/>
</dbReference>
<sequence>MNDPQIISGNSYADQRGILFYNNDLRLDEVKRLYFIESVDLHTVRGWQGHKIEKRWFSAVVGSFEIEVISFENMEKGSAIEQKFELDSPAQVLHVPAGYLTAIRSREPKSRLLVFADYALKEIKDEYRFPYKN</sequence>
<dbReference type="SUPFAM" id="SSF51182">
    <property type="entry name" value="RmlC-like cupins"/>
    <property type="match status" value="1"/>
</dbReference>